<dbReference type="PATRIC" id="fig|1347342.6.peg.3310"/>
<accession>T2KS74</accession>
<sequence length="133" mass="14845">MKNALVLILCLTVLISCKNDSKSTAETTSTNQADTTEIIKGEFVYFEDAAVLQTTKEVYGVVINDNMHELNKQAKAYKTEATDMVPVEIKGIIRAKPNSEEGWPFRVEIIEIINVSQPLAQNENTIKIKNTNN</sequence>
<dbReference type="PROSITE" id="PS51257">
    <property type="entry name" value="PROKAR_LIPOPROTEIN"/>
    <property type="match status" value="1"/>
</dbReference>
<dbReference type="Pfam" id="PF17185">
    <property type="entry name" value="NlpE_C"/>
    <property type="match status" value="1"/>
</dbReference>
<dbReference type="InterPro" id="IPR033450">
    <property type="entry name" value="NlpE_C"/>
</dbReference>
<keyword evidence="3" id="KW-1185">Reference proteome</keyword>
<dbReference type="HOGENOM" id="CLU_148632_0_0_10"/>
<dbReference type="AlphaFoldDB" id="T2KS74"/>
<dbReference type="OrthoDB" id="1143948at2"/>
<proteinExistence type="predicted"/>
<organism evidence="2 3">
    <name type="scientific">Formosa agariphila (strain DSM 15362 / KCTC 12365 / LMG 23005 / KMM 3901 / M-2Alg 35-1)</name>
    <dbReference type="NCBI Taxonomy" id="1347342"/>
    <lineage>
        <taxon>Bacteria</taxon>
        <taxon>Pseudomonadati</taxon>
        <taxon>Bacteroidota</taxon>
        <taxon>Flavobacteriia</taxon>
        <taxon>Flavobacteriales</taxon>
        <taxon>Flavobacteriaceae</taxon>
        <taxon>Formosa</taxon>
    </lineage>
</organism>
<protein>
    <recommendedName>
        <fullName evidence="1">NlpE C-terminal OB domain-containing protein</fullName>
    </recommendedName>
</protein>
<dbReference type="Proteomes" id="UP000016160">
    <property type="component" value="Chromosome"/>
</dbReference>
<evidence type="ECO:0000313" key="3">
    <source>
        <dbReference type="Proteomes" id="UP000016160"/>
    </source>
</evidence>
<reference evidence="2 3" key="1">
    <citation type="journal article" date="2013" name="Appl. Environ. Microbiol.">
        <title>The genome of the alga-associated marine flavobacterium Formosa agariphila KMM 3901T reveals a broad potential for degradation of algal polysaccharides.</title>
        <authorList>
            <person name="Mann A.J."/>
            <person name="Hahnke R.L."/>
            <person name="Huang S."/>
            <person name="Werner J."/>
            <person name="Xing P."/>
            <person name="Barbeyron T."/>
            <person name="Huettel B."/>
            <person name="Stueber K."/>
            <person name="Reinhardt R."/>
            <person name="Harder J."/>
            <person name="Gloeckner F.O."/>
            <person name="Amann R.I."/>
            <person name="Teeling H."/>
        </authorList>
    </citation>
    <scope>NUCLEOTIDE SEQUENCE [LARGE SCALE GENOMIC DNA]</scope>
    <source>
        <strain evidence="3">DSM 15362 / KCTC 12365 / LMG 23005 / KMM 3901</strain>
    </source>
</reference>
<evidence type="ECO:0000313" key="2">
    <source>
        <dbReference type="EMBL" id="CDF80994.1"/>
    </source>
</evidence>
<feature type="domain" description="NlpE C-terminal OB" evidence="1">
    <location>
        <begin position="35"/>
        <end position="102"/>
    </location>
</feature>
<dbReference type="STRING" id="1347342.BN863_32820"/>
<dbReference type="eggNOG" id="ENOG5032ZXJ">
    <property type="taxonomic scope" value="Bacteria"/>
</dbReference>
<dbReference type="RefSeq" id="WP_038532416.1">
    <property type="nucleotide sequence ID" value="NZ_HG315671.1"/>
</dbReference>
<evidence type="ECO:0000259" key="1">
    <source>
        <dbReference type="Pfam" id="PF17185"/>
    </source>
</evidence>
<dbReference type="EMBL" id="HG315671">
    <property type="protein sequence ID" value="CDF80994.1"/>
    <property type="molecule type" value="Genomic_DNA"/>
</dbReference>
<gene>
    <name evidence="2" type="ORF">BN863_32820</name>
</gene>
<name>T2KS74_FORAG</name>